<dbReference type="PROSITE" id="PS51257">
    <property type="entry name" value="PROKAR_LIPOPROTEIN"/>
    <property type="match status" value="1"/>
</dbReference>
<evidence type="ECO:0000313" key="4">
    <source>
        <dbReference type="Proteomes" id="UP000076603"/>
    </source>
</evidence>
<dbReference type="RefSeq" id="WP_066622552.1">
    <property type="nucleotide sequence ID" value="NZ_FQXL01000025.1"/>
</dbReference>
<proteinExistence type="predicted"/>
<dbReference type="STRING" id="1121326.CLMAG_26280"/>
<feature type="transmembrane region" description="Helical" evidence="1">
    <location>
        <begin position="12"/>
        <end position="32"/>
    </location>
</feature>
<dbReference type="Proteomes" id="UP000076603">
    <property type="component" value="Unassembled WGS sequence"/>
</dbReference>
<dbReference type="SMART" id="SM00318">
    <property type="entry name" value="SNc"/>
    <property type="match status" value="1"/>
</dbReference>
<accession>A0A162TM05</accession>
<keyword evidence="1" id="KW-0812">Transmembrane</keyword>
<dbReference type="InterPro" id="IPR016071">
    <property type="entry name" value="Staphylococal_nuclease_OB-fold"/>
</dbReference>
<evidence type="ECO:0000256" key="1">
    <source>
        <dbReference type="SAM" id="Phobius"/>
    </source>
</evidence>
<reference evidence="3 4" key="1">
    <citation type="submission" date="2016-04" db="EMBL/GenBank/DDBJ databases">
        <title>Genome sequence of Clostridium magnum DSM 2767.</title>
        <authorList>
            <person name="Poehlein A."/>
            <person name="Uhlig R."/>
            <person name="Fischer R."/>
            <person name="Bahl H."/>
            <person name="Daniel R."/>
        </authorList>
    </citation>
    <scope>NUCLEOTIDE SEQUENCE [LARGE SCALE GENOMIC DNA]</scope>
    <source>
        <strain evidence="3 4">DSM 2767</strain>
    </source>
</reference>
<name>A0A162TM05_9CLOT</name>
<dbReference type="SUPFAM" id="SSF50199">
    <property type="entry name" value="Staphylococcal nuclease"/>
    <property type="match status" value="1"/>
</dbReference>
<dbReference type="Pfam" id="PF00565">
    <property type="entry name" value="SNase"/>
    <property type="match status" value="1"/>
</dbReference>
<keyword evidence="1" id="KW-0472">Membrane</keyword>
<sequence length="241" mass="26671">MIKHKITKTQKKINVLVYLIFCVFISSCYYFISRTPKPPNNLISDIKGTEGMASISGTVEKVLDGSTLIVRTGDKVETVSLLGLYIPVEMKDKAMELTKAELQGQVVELYYYEEKYSPQIREYGKIAAYIYIKHILFGGGLLRTGLAVAITAHDLKQNPQTSQYYLSVENNAKEEGAGIWQYVKDKGSITIQDTVSPTTKKVSDVIKSEVPKATETAADELKKGISSGVSSMKDAINNIVK</sequence>
<organism evidence="3 4">
    <name type="scientific">Clostridium magnum DSM 2767</name>
    <dbReference type="NCBI Taxonomy" id="1121326"/>
    <lineage>
        <taxon>Bacteria</taxon>
        <taxon>Bacillati</taxon>
        <taxon>Bacillota</taxon>
        <taxon>Clostridia</taxon>
        <taxon>Eubacteriales</taxon>
        <taxon>Clostridiaceae</taxon>
        <taxon>Clostridium</taxon>
    </lineage>
</organism>
<dbReference type="InterPro" id="IPR035437">
    <property type="entry name" value="SNase_OB-fold_sf"/>
</dbReference>
<feature type="domain" description="TNase-like" evidence="2">
    <location>
        <begin position="53"/>
        <end position="182"/>
    </location>
</feature>
<dbReference type="AlphaFoldDB" id="A0A162TM05"/>
<evidence type="ECO:0000259" key="2">
    <source>
        <dbReference type="PROSITE" id="PS50830"/>
    </source>
</evidence>
<dbReference type="EMBL" id="LWAE01000002">
    <property type="protein sequence ID" value="KZL92814.1"/>
    <property type="molecule type" value="Genomic_DNA"/>
</dbReference>
<keyword evidence="4" id="KW-1185">Reference proteome</keyword>
<dbReference type="Gene3D" id="2.40.50.90">
    <property type="match status" value="1"/>
</dbReference>
<dbReference type="PROSITE" id="PS50830">
    <property type="entry name" value="TNASE_3"/>
    <property type="match status" value="1"/>
</dbReference>
<dbReference type="PATRIC" id="fig|1121326.3.peg.2636"/>
<keyword evidence="1" id="KW-1133">Transmembrane helix</keyword>
<protein>
    <recommendedName>
        <fullName evidence="2">TNase-like domain-containing protein</fullName>
    </recommendedName>
</protein>
<evidence type="ECO:0000313" key="3">
    <source>
        <dbReference type="EMBL" id="KZL92814.1"/>
    </source>
</evidence>
<gene>
    <name evidence="3" type="ORF">CLMAG_26280</name>
</gene>
<comment type="caution">
    <text evidence="3">The sequence shown here is derived from an EMBL/GenBank/DDBJ whole genome shotgun (WGS) entry which is preliminary data.</text>
</comment>